<keyword evidence="2" id="KW-0472">Membrane</keyword>
<gene>
    <name evidence="3" type="ORF">L198_00844</name>
</gene>
<comment type="caution">
    <text evidence="3">The sequence shown here is derived from an EMBL/GenBank/DDBJ whole genome shotgun (WGS) entry which is preliminary data.</text>
</comment>
<sequence>MSRRVSYQQHRATLDSFRDPSRNRFSHGSVAESETDLESIFSSTTYQSHDSSPYPLQPLLHPPFESTSRSNFDNLARESSPFSPGRPYSSSPGPTYRKPRRASNLGPLPTVESNNNPGVSALGLEITPEGVPTESHLPVAAQQSNPKRDRRRAITAERSTLTGGTFESPLRLWIRWMTWRGWAGWTLCVSQVGAVVINLISGQLSGRFAQFKPGDWVVEALRALIWRVAVWSWARDEGQRGGRSLRSQITSILTINLSPLILPVDHILALSSTVASLRLLSSGHDLSAAAIALSTCILSAKTWPYALSVWGYLVGKSIWMGGRQQMRLSINALLVVSPLLAAYTCYVRKRIIYSIDVLLSGLLSAPGPLSSEFLIPLLEVLPLKECIAYSDGQHTWHTVLRTIQAYISRHRLLLTGNLIGALAPLAVLLYSSYPFQPPRQPSAHQKSSPRRPPMYNLILQTMFIISSSSSVFLGSRRDVVLPVLPLLLMMSLRGGSARGSERLGVGDDVWLAGSWAACVGAVTAAEDLRSLLVSLAAAVLWSTLIGAPSHLILVTSLAGIVRYGSMMVPSIALASNVVFTLAGVAGWAWGMEKMVESAWALGGLSGRRSTTKGKDTRPK</sequence>
<protein>
    <submittedName>
        <fullName evidence="3">Uncharacterized protein</fullName>
    </submittedName>
</protein>
<name>A0A1E3K2I8_9TREE</name>
<keyword evidence="2" id="KW-1133">Transmembrane helix</keyword>
<evidence type="ECO:0000313" key="4">
    <source>
        <dbReference type="Proteomes" id="UP000094819"/>
    </source>
</evidence>
<feature type="compositionally biased region" description="Basic and acidic residues" evidence="1">
    <location>
        <begin position="12"/>
        <end position="22"/>
    </location>
</feature>
<proteinExistence type="predicted"/>
<evidence type="ECO:0000256" key="1">
    <source>
        <dbReference type="SAM" id="MobiDB-lite"/>
    </source>
</evidence>
<evidence type="ECO:0000256" key="2">
    <source>
        <dbReference type="SAM" id="Phobius"/>
    </source>
</evidence>
<dbReference type="Proteomes" id="UP000094819">
    <property type="component" value="Unassembled WGS sequence"/>
</dbReference>
<dbReference type="AlphaFoldDB" id="A0A1E3K2I8"/>
<feature type="compositionally biased region" description="Polar residues" evidence="1">
    <location>
        <begin position="1"/>
        <end position="11"/>
    </location>
</feature>
<feature type="transmembrane region" description="Helical" evidence="2">
    <location>
        <begin position="566"/>
        <end position="589"/>
    </location>
</feature>
<keyword evidence="2" id="KW-0812">Transmembrane</keyword>
<organism evidence="3 4">
    <name type="scientific">Cryptococcus wingfieldii CBS 7118</name>
    <dbReference type="NCBI Taxonomy" id="1295528"/>
    <lineage>
        <taxon>Eukaryota</taxon>
        <taxon>Fungi</taxon>
        <taxon>Dikarya</taxon>
        <taxon>Basidiomycota</taxon>
        <taxon>Agaricomycotina</taxon>
        <taxon>Tremellomycetes</taxon>
        <taxon>Tremellales</taxon>
        <taxon>Cryptococcaceae</taxon>
        <taxon>Cryptococcus</taxon>
    </lineage>
</organism>
<dbReference type="OrthoDB" id="2565032at2759"/>
<keyword evidence="4" id="KW-1185">Reference proteome</keyword>
<dbReference type="RefSeq" id="XP_019034742.1">
    <property type="nucleotide sequence ID" value="XM_019173016.1"/>
</dbReference>
<dbReference type="GeneID" id="30190057"/>
<dbReference type="EMBL" id="AWGH01000002">
    <property type="protein sequence ID" value="ODO07265.1"/>
    <property type="molecule type" value="Genomic_DNA"/>
</dbReference>
<feature type="transmembrane region" description="Helical" evidence="2">
    <location>
        <begin position="454"/>
        <end position="473"/>
    </location>
</feature>
<evidence type="ECO:0000313" key="3">
    <source>
        <dbReference type="EMBL" id="ODO07265.1"/>
    </source>
</evidence>
<feature type="region of interest" description="Disordered" evidence="1">
    <location>
        <begin position="1"/>
        <end position="116"/>
    </location>
</feature>
<feature type="compositionally biased region" description="Low complexity" evidence="1">
    <location>
        <begin position="79"/>
        <end position="94"/>
    </location>
</feature>
<feature type="transmembrane region" description="Helical" evidence="2">
    <location>
        <begin position="412"/>
        <end position="433"/>
    </location>
</feature>
<reference evidence="3 4" key="1">
    <citation type="submission" date="2016-06" db="EMBL/GenBank/DDBJ databases">
        <title>Evolution of pathogenesis and genome organization in the Tremellales.</title>
        <authorList>
            <person name="Cuomo C."/>
            <person name="Litvintseva A."/>
            <person name="Heitman J."/>
            <person name="Chen Y."/>
            <person name="Sun S."/>
            <person name="Springer D."/>
            <person name="Dromer F."/>
            <person name="Young S."/>
            <person name="Zeng Q."/>
            <person name="Chapman S."/>
            <person name="Gujja S."/>
            <person name="Saif S."/>
            <person name="Birren B."/>
        </authorList>
    </citation>
    <scope>NUCLEOTIDE SEQUENCE [LARGE SCALE GENOMIC DNA]</scope>
    <source>
        <strain evidence="3 4">CBS 7118</strain>
    </source>
</reference>
<feature type="transmembrane region" description="Helical" evidence="2">
    <location>
        <begin position="531"/>
        <end position="554"/>
    </location>
</feature>
<feature type="compositionally biased region" description="Polar residues" evidence="1">
    <location>
        <begin position="40"/>
        <end position="51"/>
    </location>
</feature>
<feature type="transmembrane region" description="Helical" evidence="2">
    <location>
        <begin position="326"/>
        <end position="344"/>
    </location>
</feature>
<accession>A0A1E3K2I8</accession>